<dbReference type="PANTHER" id="PTHR22960">
    <property type="entry name" value="MOLYBDOPTERIN COFACTOR SYNTHESIS PROTEIN A"/>
    <property type="match status" value="1"/>
</dbReference>
<organism evidence="14">
    <name type="scientific">uncultured Eubacteriales bacterium</name>
    <dbReference type="NCBI Taxonomy" id="172733"/>
    <lineage>
        <taxon>Bacteria</taxon>
        <taxon>Bacillati</taxon>
        <taxon>Bacillota</taxon>
        <taxon>Clostridia</taxon>
        <taxon>Eubacteriales</taxon>
        <taxon>environmental samples</taxon>
    </lineage>
</organism>
<dbReference type="GO" id="GO:0061799">
    <property type="term" value="F:cyclic pyranopterin monophosphate synthase activity"/>
    <property type="evidence" value="ECO:0007669"/>
    <property type="project" value="TreeGrafter"/>
</dbReference>
<feature type="binding site" evidence="12">
    <location>
        <position position="93"/>
    </location>
    <ligand>
        <name>GTP</name>
        <dbReference type="ChEBI" id="CHEBI:37565"/>
    </ligand>
</feature>
<feature type="binding site" evidence="12">
    <location>
        <position position="27"/>
    </location>
    <ligand>
        <name>[4Fe-4S] cluster</name>
        <dbReference type="ChEBI" id="CHEBI:49883"/>
        <label>1</label>
        <note>4Fe-4S-S-AdoMet</note>
    </ligand>
</feature>
<evidence type="ECO:0000256" key="10">
    <source>
        <dbReference type="ARBA" id="ARBA00023239"/>
    </source>
</evidence>
<dbReference type="AlphaFoldDB" id="A0A212JZY7"/>
<comment type="function">
    <text evidence="12">Catalyzes the cyclization of GTP to (8S)-3',8-cyclo-7,8-dihydroguanosine 5'-triphosphate.</text>
</comment>
<feature type="binding site" evidence="12">
    <location>
        <position position="24"/>
    </location>
    <ligand>
        <name>[4Fe-4S] cluster</name>
        <dbReference type="ChEBI" id="CHEBI:49883"/>
        <label>1</label>
        <note>4Fe-4S-S-AdoMet</note>
    </ligand>
</feature>
<keyword evidence="5 12" id="KW-0547">Nucleotide-binding</keyword>
<dbReference type="GO" id="GO:0061798">
    <property type="term" value="F:GTP 3',8'-cyclase activity"/>
    <property type="evidence" value="ECO:0007669"/>
    <property type="project" value="UniProtKB-UniRule"/>
</dbReference>
<dbReference type="CDD" id="cd21117">
    <property type="entry name" value="Twitch_MoaA"/>
    <property type="match status" value="1"/>
</dbReference>
<gene>
    <name evidence="12 14" type="primary">moaA</name>
    <name evidence="14" type="ORF">KL86CLO1_11967</name>
</gene>
<evidence type="ECO:0000256" key="7">
    <source>
        <dbReference type="ARBA" id="ARBA00023014"/>
    </source>
</evidence>
<keyword evidence="10 12" id="KW-0456">Lyase</keyword>
<keyword evidence="8 12" id="KW-0342">GTP-binding</keyword>
<dbReference type="SMART" id="SM00729">
    <property type="entry name" value="Elp3"/>
    <property type="match status" value="1"/>
</dbReference>
<proteinExistence type="inferred from homology"/>
<dbReference type="SFLD" id="SFLDG01386">
    <property type="entry name" value="main_SPASM_domain-containing"/>
    <property type="match status" value="1"/>
</dbReference>
<dbReference type="PROSITE" id="PS51918">
    <property type="entry name" value="RADICAL_SAM"/>
    <property type="match status" value="1"/>
</dbReference>
<evidence type="ECO:0000256" key="2">
    <source>
        <dbReference type="ARBA" id="ARBA00022485"/>
    </source>
</evidence>
<feature type="binding site" evidence="12">
    <location>
        <position position="266"/>
    </location>
    <ligand>
        <name>[4Fe-4S] cluster</name>
        <dbReference type="ChEBI" id="CHEBI:49883"/>
        <label>2</label>
        <note>4Fe-4S-substrate</note>
    </ligand>
</feature>
<dbReference type="GO" id="GO:0005525">
    <property type="term" value="F:GTP binding"/>
    <property type="evidence" value="ECO:0007669"/>
    <property type="project" value="UniProtKB-UniRule"/>
</dbReference>
<feature type="binding site" evidence="12">
    <location>
        <position position="66"/>
    </location>
    <ligand>
        <name>S-adenosyl-L-methionine</name>
        <dbReference type="ChEBI" id="CHEBI:59789"/>
    </ligand>
</feature>
<dbReference type="SFLD" id="SFLDG01067">
    <property type="entry name" value="SPASM/twitch_domain_containing"/>
    <property type="match status" value="1"/>
</dbReference>
<evidence type="ECO:0000256" key="5">
    <source>
        <dbReference type="ARBA" id="ARBA00022741"/>
    </source>
</evidence>
<dbReference type="NCBIfam" id="TIGR02666">
    <property type="entry name" value="moaA"/>
    <property type="match status" value="1"/>
</dbReference>
<dbReference type="SUPFAM" id="SSF102114">
    <property type="entry name" value="Radical SAM enzymes"/>
    <property type="match status" value="1"/>
</dbReference>
<name>A0A212JZY7_9FIRM</name>
<comment type="catalytic activity">
    <reaction evidence="11 12">
        <text>GTP + AH2 + S-adenosyl-L-methionine = (8S)-3',8-cyclo-7,8-dihydroguanosine 5'-triphosphate + 5'-deoxyadenosine + L-methionine + A + H(+)</text>
        <dbReference type="Rhea" id="RHEA:49576"/>
        <dbReference type="ChEBI" id="CHEBI:13193"/>
        <dbReference type="ChEBI" id="CHEBI:15378"/>
        <dbReference type="ChEBI" id="CHEBI:17319"/>
        <dbReference type="ChEBI" id="CHEBI:17499"/>
        <dbReference type="ChEBI" id="CHEBI:37565"/>
        <dbReference type="ChEBI" id="CHEBI:57844"/>
        <dbReference type="ChEBI" id="CHEBI:59789"/>
        <dbReference type="ChEBI" id="CHEBI:131766"/>
        <dbReference type="EC" id="4.1.99.22"/>
    </reaction>
</comment>
<feature type="binding site" evidence="12">
    <location>
        <position position="249"/>
    </location>
    <ligand>
        <name>[4Fe-4S] cluster</name>
        <dbReference type="ChEBI" id="CHEBI:49883"/>
        <label>2</label>
        <note>4Fe-4S-substrate</note>
    </ligand>
</feature>
<feature type="domain" description="Radical SAM core" evidence="13">
    <location>
        <begin position="4"/>
        <end position="226"/>
    </location>
</feature>
<feature type="binding site" evidence="12">
    <location>
        <position position="13"/>
    </location>
    <ligand>
        <name>GTP</name>
        <dbReference type="ChEBI" id="CHEBI:37565"/>
    </ligand>
</feature>
<dbReference type="InterPro" id="IPR000385">
    <property type="entry name" value="MoaA_NifB_PqqE_Fe-S-bd_CS"/>
</dbReference>
<keyword evidence="4 12" id="KW-0479">Metal-binding</keyword>
<dbReference type="EMBL" id="FLUN01000001">
    <property type="protein sequence ID" value="SBW04932.1"/>
    <property type="molecule type" value="Genomic_DNA"/>
</dbReference>
<dbReference type="InterPro" id="IPR058240">
    <property type="entry name" value="rSAM_sf"/>
</dbReference>
<feature type="binding site" evidence="12">
    <location>
        <position position="26"/>
    </location>
    <ligand>
        <name>S-adenosyl-L-methionine</name>
        <dbReference type="ChEBI" id="CHEBI:59789"/>
    </ligand>
</feature>
<dbReference type="SFLD" id="SFLDS00029">
    <property type="entry name" value="Radical_SAM"/>
    <property type="match status" value="1"/>
</dbReference>
<evidence type="ECO:0000256" key="1">
    <source>
        <dbReference type="ARBA" id="ARBA00012167"/>
    </source>
</evidence>
<keyword evidence="2 12" id="KW-0004">4Fe-4S</keyword>
<comment type="cofactor">
    <cofactor evidence="12">
        <name>[4Fe-4S] cluster</name>
        <dbReference type="ChEBI" id="CHEBI:49883"/>
    </cofactor>
    <text evidence="12">Binds 2 [4Fe-4S] clusters. Binds 1 [4Fe-4S] cluster coordinated with 3 cysteines and an exchangeable S-adenosyl-L-methionine and 1 [4Fe-4S] cluster coordinated with 3 cysteines and the GTP-derived substrate.</text>
</comment>
<dbReference type="GO" id="GO:1904047">
    <property type="term" value="F:S-adenosyl-L-methionine binding"/>
    <property type="evidence" value="ECO:0007669"/>
    <property type="project" value="UniProtKB-UniRule"/>
</dbReference>
<evidence type="ECO:0000256" key="8">
    <source>
        <dbReference type="ARBA" id="ARBA00023134"/>
    </source>
</evidence>
<evidence type="ECO:0000256" key="6">
    <source>
        <dbReference type="ARBA" id="ARBA00023004"/>
    </source>
</evidence>
<comment type="pathway">
    <text evidence="12">Cofactor biosynthesis; molybdopterin biosynthesis.</text>
</comment>
<evidence type="ECO:0000256" key="3">
    <source>
        <dbReference type="ARBA" id="ARBA00022691"/>
    </source>
</evidence>
<dbReference type="GO" id="GO:0046872">
    <property type="term" value="F:metal ion binding"/>
    <property type="evidence" value="ECO:0007669"/>
    <property type="project" value="UniProtKB-KW"/>
</dbReference>
<dbReference type="HAMAP" id="MF_01225_B">
    <property type="entry name" value="MoaA_B"/>
    <property type="match status" value="1"/>
</dbReference>
<keyword evidence="9 12" id="KW-0501">Molybdenum cofactor biosynthesis</keyword>
<evidence type="ECO:0000256" key="11">
    <source>
        <dbReference type="ARBA" id="ARBA00048697"/>
    </source>
</evidence>
<dbReference type="InterPro" id="IPR013785">
    <property type="entry name" value="Aldolase_TIM"/>
</dbReference>
<dbReference type="InterPro" id="IPR050105">
    <property type="entry name" value="MoCo_biosynth_MoaA/MoaC"/>
</dbReference>
<comment type="similarity">
    <text evidence="12">Belongs to the radical SAM superfamily. MoaA family.</text>
</comment>
<dbReference type="GO" id="GO:0006777">
    <property type="term" value="P:Mo-molybdopterin cofactor biosynthetic process"/>
    <property type="evidence" value="ECO:0007669"/>
    <property type="project" value="UniProtKB-UniRule"/>
</dbReference>
<dbReference type="InterPro" id="IPR010505">
    <property type="entry name" value="MoaA_twitch"/>
</dbReference>
<keyword evidence="7 12" id="KW-0411">Iron-sulfur</keyword>
<keyword evidence="3 12" id="KW-0949">S-adenosyl-L-methionine</keyword>
<dbReference type="InterPro" id="IPR007197">
    <property type="entry name" value="rSAM"/>
</dbReference>
<sequence>MRDQFGRDIDYMRLSITDRCNLRCRYCMPEDLPFIPHEEILRFEEIIRICAIAVRLGIRTLKVTGGEPLVRKGCADLMRELKALPGIEHVTLTTNGVLLKEQLPALAELGVDGINISLDTLDREAYRRITGRDALPQVLAGLYEAIRLGLKVKLNCVPLAESGLPGLLALAELAMHYPMDVRFIEMMPIGHGVDFIPLEQGRVEQAVLEAWPDLAPTEERRGFGPARYYVSPGFKGAVGFIDAVSHSFCRDCNRVRLTSEGFLKLCLCHGDGLDLRALLRGGADDGEIQAAMSAAIVGKPARHSFGERQADEARNMSQIGG</sequence>
<dbReference type="CDD" id="cd01335">
    <property type="entry name" value="Radical_SAM"/>
    <property type="match status" value="1"/>
</dbReference>
<dbReference type="PROSITE" id="PS01305">
    <property type="entry name" value="MOAA_NIFB_PQQE"/>
    <property type="match status" value="1"/>
</dbReference>
<dbReference type="UniPathway" id="UPA00344"/>
<feature type="binding site" evidence="12">
    <location>
        <position position="117"/>
    </location>
    <ligand>
        <name>S-adenosyl-L-methionine</name>
        <dbReference type="ChEBI" id="CHEBI:59789"/>
    </ligand>
</feature>
<dbReference type="PANTHER" id="PTHR22960:SF0">
    <property type="entry name" value="MOLYBDENUM COFACTOR BIOSYNTHESIS PROTEIN 1"/>
    <property type="match status" value="1"/>
</dbReference>
<feature type="binding site" evidence="12">
    <location>
        <position position="20"/>
    </location>
    <ligand>
        <name>[4Fe-4S] cluster</name>
        <dbReference type="ChEBI" id="CHEBI:49883"/>
        <label>1</label>
        <note>4Fe-4S-S-AdoMet</note>
    </ligand>
</feature>
<evidence type="ECO:0000256" key="12">
    <source>
        <dbReference type="HAMAP-Rule" id="MF_01225"/>
    </source>
</evidence>
<evidence type="ECO:0000256" key="9">
    <source>
        <dbReference type="ARBA" id="ARBA00023150"/>
    </source>
</evidence>
<comment type="caution">
    <text evidence="12">Lacks conserved residue(s) required for the propagation of feature annotation.</text>
</comment>
<feature type="binding site" evidence="12">
    <location>
        <position position="187"/>
    </location>
    <ligand>
        <name>S-adenosyl-L-methionine</name>
        <dbReference type="ChEBI" id="CHEBI:59789"/>
    </ligand>
</feature>
<dbReference type="EC" id="4.1.99.22" evidence="1 12"/>
<evidence type="ECO:0000259" key="13">
    <source>
        <dbReference type="PROSITE" id="PS51918"/>
    </source>
</evidence>
<dbReference type="InterPro" id="IPR013483">
    <property type="entry name" value="MoaA"/>
</dbReference>
<comment type="subunit">
    <text evidence="12">Monomer and homodimer.</text>
</comment>
<reference evidence="14" key="1">
    <citation type="submission" date="2016-04" db="EMBL/GenBank/DDBJ databases">
        <authorList>
            <person name="Evans L.H."/>
            <person name="Alamgir A."/>
            <person name="Owens N."/>
            <person name="Weber N.D."/>
            <person name="Virtaneva K."/>
            <person name="Barbian K."/>
            <person name="Babar A."/>
            <person name="Rosenke K."/>
        </authorList>
    </citation>
    <scope>NUCLEOTIDE SEQUENCE</scope>
    <source>
        <strain evidence="14">86</strain>
    </source>
</reference>
<dbReference type="GO" id="GO:0051539">
    <property type="term" value="F:4 iron, 4 sulfur cluster binding"/>
    <property type="evidence" value="ECO:0007669"/>
    <property type="project" value="UniProtKB-UniRule"/>
</dbReference>
<dbReference type="Pfam" id="PF06463">
    <property type="entry name" value="Mob_synth_C"/>
    <property type="match status" value="1"/>
</dbReference>
<dbReference type="SFLD" id="SFLDG01383">
    <property type="entry name" value="cyclic_pyranopterin_phosphate"/>
    <property type="match status" value="1"/>
</dbReference>
<dbReference type="Gene3D" id="3.20.20.70">
    <property type="entry name" value="Aldolase class I"/>
    <property type="match status" value="1"/>
</dbReference>
<evidence type="ECO:0000256" key="4">
    <source>
        <dbReference type="ARBA" id="ARBA00022723"/>
    </source>
</evidence>
<accession>A0A212JZY7</accession>
<evidence type="ECO:0000313" key="14">
    <source>
        <dbReference type="EMBL" id="SBW04932.1"/>
    </source>
</evidence>
<dbReference type="InterPro" id="IPR006638">
    <property type="entry name" value="Elp3/MiaA/NifB-like_rSAM"/>
</dbReference>
<dbReference type="InterPro" id="IPR040064">
    <property type="entry name" value="MoaA-like"/>
</dbReference>
<dbReference type="Pfam" id="PF04055">
    <property type="entry name" value="Radical_SAM"/>
    <property type="match status" value="1"/>
</dbReference>
<feature type="binding site" evidence="12">
    <location>
        <begin position="254"/>
        <end position="256"/>
    </location>
    <ligand>
        <name>GTP</name>
        <dbReference type="ChEBI" id="CHEBI:37565"/>
    </ligand>
</feature>
<keyword evidence="6 12" id="KW-0408">Iron</keyword>
<feature type="binding site" evidence="12">
    <location>
        <position position="153"/>
    </location>
    <ligand>
        <name>GTP</name>
        <dbReference type="ChEBI" id="CHEBI:37565"/>
    </ligand>
</feature>
<protein>
    <recommendedName>
        <fullName evidence="1 12">GTP 3',8-cyclase</fullName>
        <ecNumber evidence="1 12">4.1.99.22</ecNumber>
    </recommendedName>
    <alternativeName>
        <fullName evidence="12">Molybdenum cofactor biosynthesis protein A</fullName>
    </alternativeName>
</protein>
<feature type="binding site" evidence="12">
    <location>
        <position position="252"/>
    </location>
    <ligand>
        <name>[4Fe-4S] cluster</name>
        <dbReference type="ChEBI" id="CHEBI:49883"/>
        <label>2</label>
        <note>4Fe-4S-substrate</note>
    </ligand>
</feature>